<name>A0ABS6SHQ7_9SPHN</name>
<dbReference type="InterPro" id="IPR030489">
    <property type="entry name" value="TR_Rrf2-type_CS"/>
</dbReference>
<dbReference type="PROSITE" id="PS01332">
    <property type="entry name" value="HTH_RRF2_1"/>
    <property type="match status" value="1"/>
</dbReference>
<evidence type="ECO:0000313" key="3">
    <source>
        <dbReference type="Proteomes" id="UP000722336"/>
    </source>
</evidence>
<proteinExistence type="predicted"/>
<dbReference type="RefSeq" id="WP_218446770.1">
    <property type="nucleotide sequence ID" value="NZ_JAGSPA010000006.1"/>
</dbReference>
<accession>A0ABS6SHQ7</accession>
<keyword evidence="3" id="KW-1185">Reference proteome</keyword>
<dbReference type="EMBL" id="JAGSPA010000006">
    <property type="protein sequence ID" value="MBV7257920.1"/>
    <property type="molecule type" value="Genomic_DNA"/>
</dbReference>
<dbReference type="NCBIfam" id="TIGR00738">
    <property type="entry name" value="rrf2_super"/>
    <property type="match status" value="1"/>
</dbReference>
<keyword evidence="1" id="KW-0238">DNA-binding</keyword>
<evidence type="ECO:0000256" key="1">
    <source>
        <dbReference type="ARBA" id="ARBA00023125"/>
    </source>
</evidence>
<dbReference type="InterPro" id="IPR000944">
    <property type="entry name" value="Tscrpt_reg_Rrf2"/>
</dbReference>
<dbReference type="PROSITE" id="PS51197">
    <property type="entry name" value="HTH_RRF2_2"/>
    <property type="match status" value="1"/>
</dbReference>
<sequence length="156" mass="16391">MRLTRHTDYAIRVLMHLGAADRLVSISEIASAYGISQNHLMKVVHNLGKAGYVASVRGRAGGVRLALPASAINLGDLIRDTEESLDLVDCAHCVVAPACGFTAIVDEALSAFLAVFDRYTLADVLTQPSALLALLRPMGFAATTLAEPQGETGATG</sequence>
<organism evidence="2 3">
    <name type="scientific">Pacificimonas pallii</name>
    <dbReference type="NCBI Taxonomy" id="2827236"/>
    <lineage>
        <taxon>Bacteria</taxon>
        <taxon>Pseudomonadati</taxon>
        <taxon>Pseudomonadota</taxon>
        <taxon>Alphaproteobacteria</taxon>
        <taxon>Sphingomonadales</taxon>
        <taxon>Sphingosinicellaceae</taxon>
        <taxon>Pacificimonas</taxon>
    </lineage>
</organism>
<comment type="caution">
    <text evidence="2">The sequence shown here is derived from an EMBL/GenBank/DDBJ whole genome shotgun (WGS) entry which is preliminary data.</text>
</comment>
<reference evidence="2 3" key="1">
    <citation type="submission" date="2021-04" db="EMBL/GenBank/DDBJ databases">
        <authorList>
            <person name="Pira H."/>
            <person name="Risdian C."/>
            <person name="Wink J."/>
        </authorList>
    </citation>
    <scope>NUCLEOTIDE SEQUENCE [LARGE SCALE GENOMIC DNA]</scope>
    <source>
        <strain evidence="2 3">WHA3</strain>
    </source>
</reference>
<evidence type="ECO:0000313" key="2">
    <source>
        <dbReference type="EMBL" id="MBV7257920.1"/>
    </source>
</evidence>
<protein>
    <submittedName>
        <fullName evidence="2">Rrf2 family transcriptional regulator</fullName>
    </submittedName>
</protein>
<dbReference type="PANTHER" id="PTHR33221:SF4">
    <property type="entry name" value="HTH-TYPE TRANSCRIPTIONAL REPRESSOR NSRR"/>
    <property type="match status" value="1"/>
</dbReference>
<dbReference type="Proteomes" id="UP000722336">
    <property type="component" value="Unassembled WGS sequence"/>
</dbReference>
<dbReference type="PANTHER" id="PTHR33221">
    <property type="entry name" value="WINGED HELIX-TURN-HELIX TRANSCRIPTIONAL REGULATOR, RRF2 FAMILY"/>
    <property type="match status" value="1"/>
</dbReference>
<gene>
    <name evidence="2" type="ORF">KCG44_14130</name>
</gene>
<dbReference type="Pfam" id="PF02082">
    <property type="entry name" value="Rrf2"/>
    <property type="match status" value="1"/>
</dbReference>